<keyword evidence="3 4" id="KW-0597">Phosphoprotein</keyword>
<feature type="domain" description="Histidine kinase" evidence="5">
    <location>
        <begin position="49"/>
        <end position="258"/>
    </location>
</feature>
<proteinExistence type="predicted"/>
<feature type="domain" description="Response regulatory" evidence="6">
    <location>
        <begin position="282"/>
        <end position="398"/>
    </location>
</feature>
<dbReference type="Proteomes" id="UP001139353">
    <property type="component" value="Unassembled WGS sequence"/>
</dbReference>
<dbReference type="PANTHER" id="PTHR43547">
    <property type="entry name" value="TWO-COMPONENT HISTIDINE KINASE"/>
    <property type="match status" value="1"/>
</dbReference>
<dbReference type="InterPro" id="IPR001789">
    <property type="entry name" value="Sig_transdc_resp-reg_receiver"/>
</dbReference>
<dbReference type="SMART" id="SM00388">
    <property type="entry name" value="HisKA"/>
    <property type="match status" value="1"/>
</dbReference>
<evidence type="ECO:0000313" key="8">
    <source>
        <dbReference type="Proteomes" id="UP001139353"/>
    </source>
</evidence>
<sequence length="418" mass="43914">MSTIDDELLRVKTALSDAQSALAAVRAERDGAIRDAEAAHRQRHAFLAGLAHDLRNPLAPLSNGIELLRLTDNDPAGRLRTRGIMERQVGNLMRIADELSDLARLSGDHSTLQRASFDPGEVLRGLADRLEPTLRAQEMTLQLDTASLPRLRGDAPRIAQAVGHLVDDIVRHTERGSTIRIAASREGQTLALTIATAADLDEDAGGSPRPLEDVDVAALGLGVALALQLSALHGGGLRGRRPPGARRARFTLTLPVDASAAAEASPASASPAQPATGEPALSVLLADDNIDFSHSFGTMLELLGHRVEVVHDGLSAVASIVGSPPDIAFVDIGMPSLDGVETVRRVRGQGNTQDVVLVAVTGRGGAEDRARAAEAGFDRYLVKPFAMQDVRDALDAAQAVRSGAVARVPGGFASTRVA</sequence>
<dbReference type="InterPro" id="IPR005467">
    <property type="entry name" value="His_kinase_dom"/>
</dbReference>
<dbReference type="Pfam" id="PF00072">
    <property type="entry name" value="Response_reg"/>
    <property type="match status" value="1"/>
</dbReference>
<organism evidence="7 8">
    <name type="scientific">Scleromatobacter humisilvae</name>
    <dbReference type="NCBI Taxonomy" id="2897159"/>
    <lineage>
        <taxon>Bacteria</taxon>
        <taxon>Pseudomonadati</taxon>
        <taxon>Pseudomonadota</taxon>
        <taxon>Betaproteobacteria</taxon>
        <taxon>Burkholderiales</taxon>
        <taxon>Sphaerotilaceae</taxon>
        <taxon>Scleromatobacter</taxon>
    </lineage>
</organism>
<dbReference type="PROSITE" id="PS50110">
    <property type="entry name" value="RESPONSE_REGULATORY"/>
    <property type="match status" value="1"/>
</dbReference>
<dbReference type="SUPFAM" id="SSF47384">
    <property type="entry name" value="Homodimeric domain of signal transducing histidine kinase"/>
    <property type="match status" value="1"/>
</dbReference>
<dbReference type="InterPro" id="IPR011006">
    <property type="entry name" value="CheY-like_superfamily"/>
</dbReference>
<dbReference type="Gene3D" id="3.40.50.2300">
    <property type="match status" value="1"/>
</dbReference>
<dbReference type="SUPFAM" id="SSF52172">
    <property type="entry name" value="CheY-like"/>
    <property type="match status" value="1"/>
</dbReference>
<dbReference type="EMBL" id="JAJLJH010000002">
    <property type="protein sequence ID" value="MCK9686126.1"/>
    <property type="molecule type" value="Genomic_DNA"/>
</dbReference>
<comment type="catalytic activity">
    <reaction evidence="1">
        <text>ATP + protein L-histidine = ADP + protein N-phospho-L-histidine.</text>
        <dbReference type="EC" id="2.7.13.3"/>
    </reaction>
</comment>
<dbReference type="PANTHER" id="PTHR43547:SF2">
    <property type="entry name" value="HYBRID SIGNAL TRANSDUCTION HISTIDINE KINASE C"/>
    <property type="match status" value="1"/>
</dbReference>
<dbReference type="GO" id="GO:0000155">
    <property type="term" value="F:phosphorelay sensor kinase activity"/>
    <property type="evidence" value="ECO:0007669"/>
    <property type="project" value="InterPro"/>
</dbReference>
<evidence type="ECO:0000259" key="6">
    <source>
        <dbReference type="PROSITE" id="PS50110"/>
    </source>
</evidence>
<dbReference type="InterPro" id="IPR003661">
    <property type="entry name" value="HisK_dim/P_dom"/>
</dbReference>
<accession>A0A9X1YHR5</accession>
<name>A0A9X1YHR5_9BURK</name>
<dbReference type="PROSITE" id="PS50109">
    <property type="entry name" value="HIS_KIN"/>
    <property type="match status" value="1"/>
</dbReference>
<evidence type="ECO:0000313" key="7">
    <source>
        <dbReference type="EMBL" id="MCK9686126.1"/>
    </source>
</evidence>
<dbReference type="EC" id="2.7.13.3" evidence="2"/>
<reference evidence="7" key="1">
    <citation type="submission" date="2021-11" db="EMBL/GenBank/DDBJ databases">
        <title>BS-T2-15 a new species belonging to the Comamonadaceae family isolated from the soil of a French oak forest.</title>
        <authorList>
            <person name="Mieszkin S."/>
            <person name="Alain K."/>
        </authorList>
    </citation>
    <scope>NUCLEOTIDE SEQUENCE</scope>
    <source>
        <strain evidence="7">BS-T2-15</strain>
    </source>
</reference>
<evidence type="ECO:0000256" key="1">
    <source>
        <dbReference type="ARBA" id="ARBA00000085"/>
    </source>
</evidence>
<dbReference type="RefSeq" id="WP_275682157.1">
    <property type="nucleotide sequence ID" value="NZ_JAJLJH010000002.1"/>
</dbReference>
<dbReference type="InterPro" id="IPR036097">
    <property type="entry name" value="HisK_dim/P_sf"/>
</dbReference>
<dbReference type="Gene3D" id="3.30.565.10">
    <property type="entry name" value="Histidine kinase-like ATPase, C-terminal domain"/>
    <property type="match status" value="1"/>
</dbReference>
<dbReference type="SMART" id="SM00448">
    <property type="entry name" value="REC"/>
    <property type="match status" value="1"/>
</dbReference>
<evidence type="ECO:0000259" key="5">
    <source>
        <dbReference type="PROSITE" id="PS50109"/>
    </source>
</evidence>
<evidence type="ECO:0000256" key="2">
    <source>
        <dbReference type="ARBA" id="ARBA00012438"/>
    </source>
</evidence>
<protein>
    <recommendedName>
        <fullName evidence="2">histidine kinase</fullName>
        <ecNumber evidence="2">2.7.13.3</ecNumber>
    </recommendedName>
</protein>
<keyword evidence="8" id="KW-1185">Reference proteome</keyword>
<keyword evidence="7" id="KW-0808">Transferase</keyword>
<dbReference type="Gene3D" id="1.10.287.130">
    <property type="match status" value="1"/>
</dbReference>
<dbReference type="Pfam" id="PF00512">
    <property type="entry name" value="HisKA"/>
    <property type="match status" value="1"/>
</dbReference>
<gene>
    <name evidence="7" type="ORF">LPC04_10455</name>
</gene>
<dbReference type="AlphaFoldDB" id="A0A9X1YHR5"/>
<comment type="caution">
    <text evidence="7">The sequence shown here is derived from an EMBL/GenBank/DDBJ whole genome shotgun (WGS) entry which is preliminary data.</text>
</comment>
<dbReference type="InterPro" id="IPR036890">
    <property type="entry name" value="HATPase_C_sf"/>
</dbReference>
<feature type="modified residue" description="4-aspartylphosphate" evidence="4">
    <location>
        <position position="331"/>
    </location>
</feature>
<evidence type="ECO:0000256" key="4">
    <source>
        <dbReference type="PROSITE-ProRule" id="PRU00169"/>
    </source>
</evidence>
<dbReference type="SUPFAM" id="SSF55874">
    <property type="entry name" value="ATPase domain of HSP90 chaperone/DNA topoisomerase II/histidine kinase"/>
    <property type="match status" value="1"/>
</dbReference>
<evidence type="ECO:0000256" key="3">
    <source>
        <dbReference type="ARBA" id="ARBA00022553"/>
    </source>
</evidence>
<dbReference type="CDD" id="cd00082">
    <property type="entry name" value="HisKA"/>
    <property type="match status" value="1"/>
</dbReference>
<keyword evidence="7" id="KW-0418">Kinase</keyword>